<dbReference type="Gene3D" id="2.40.30.170">
    <property type="match status" value="1"/>
</dbReference>
<evidence type="ECO:0000256" key="2">
    <source>
        <dbReference type="ARBA" id="ARBA00009477"/>
    </source>
</evidence>
<dbReference type="Gene3D" id="2.40.50.100">
    <property type="match status" value="1"/>
</dbReference>
<organism evidence="8 9">
    <name type="scientific">Shimia abyssi</name>
    <dbReference type="NCBI Taxonomy" id="1662395"/>
    <lineage>
        <taxon>Bacteria</taxon>
        <taxon>Pseudomonadati</taxon>
        <taxon>Pseudomonadota</taxon>
        <taxon>Alphaproteobacteria</taxon>
        <taxon>Rhodobacterales</taxon>
        <taxon>Roseobacteraceae</taxon>
    </lineage>
</organism>
<sequence length="377" mass="41105">MNFTLRLGWKSVGVLLLSQQMAFAQEEAPAPKVSVAAAYTQELIDQVSYIGRGEAIDKVDIVARVSGYLEEIHVNDGDVVKMGDVLFQIEPDTYEANLAARQADLAQAEASLNLTEVELERKTELFERDVGTEADRDVAFANNQVAIANVKIAKAAIDLAQLDVDYTTVHAPFEGRVGRSSVSVGELVGPNTQPLINLVRIAPIYVEFSVTERQLINVMKEFQASVSELAHNPQAPEVHVILPNGDELDEIGKIVFADNRIDPTTGTLTIRAQFPNERGMIVDGSFLTVRIEATQPSEVLMIPQAAVQRDQRGEFVLVVGQQGTVEQRYITTGRQVETAIEVVDGMREGEAVIVEGLQRVRPGVTVDAVLAGTATEE</sequence>
<evidence type="ECO:0000313" key="8">
    <source>
        <dbReference type="EMBL" id="PSL17294.1"/>
    </source>
</evidence>
<proteinExistence type="inferred from homology"/>
<feature type="domain" description="Multidrug resistance protein MdtA-like barrel-sandwich hybrid" evidence="5">
    <location>
        <begin position="58"/>
        <end position="193"/>
    </location>
</feature>
<dbReference type="Pfam" id="PF25917">
    <property type="entry name" value="BSH_RND"/>
    <property type="match status" value="1"/>
</dbReference>
<dbReference type="Gene3D" id="2.40.420.20">
    <property type="match status" value="1"/>
</dbReference>
<dbReference type="NCBIfam" id="TIGR01730">
    <property type="entry name" value="RND_mfp"/>
    <property type="match status" value="1"/>
</dbReference>
<evidence type="ECO:0000313" key="9">
    <source>
        <dbReference type="Proteomes" id="UP000240418"/>
    </source>
</evidence>
<evidence type="ECO:0000256" key="1">
    <source>
        <dbReference type="ARBA" id="ARBA00004196"/>
    </source>
</evidence>
<evidence type="ECO:0000259" key="7">
    <source>
        <dbReference type="Pfam" id="PF25967"/>
    </source>
</evidence>
<dbReference type="InterPro" id="IPR058624">
    <property type="entry name" value="MdtA-like_HH"/>
</dbReference>
<dbReference type="Pfam" id="PF25944">
    <property type="entry name" value="Beta-barrel_RND"/>
    <property type="match status" value="1"/>
</dbReference>
<keyword evidence="9" id="KW-1185">Reference proteome</keyword>
<dbReference type="PANTHER" id="PTHR30158">
    <property type="entry name" value="ACRA/E-RELATED COMPONENT OF DRUG EFFLUX TRANSPORTER"/>
    <property type="match status" value="1"/>
</dbReference>
<protein>
    <submittedName>
        <fullName evidence="8">Membrane fusion protein (Multidrug efflux system)</fullName>
    </submittedName>
</protein>
<evidence type="ECO:0000259" key="5">
    <source>
        <dbReference type="Pfam" id="PF25917"/>
    </source>
</evidence>
<keyword evidence="3" id="KW-0732">Signal</keyword>
<dbReference type="SUPFAM" id="SSF111369">
    <property type="entry name" value="HlyD-like secretion proteins"/>
    <property type="match status" value="1"/>
</dbReference>
<dbReference type="Pfam" id="PF25967">
    <property type="entry name" value="RND-MFP_C"/>
    <property type="match status" value="1"/>
</dbReference>
<dbReference type="Proteomes" id="UP000240418">
    <property type="component" value="Unassembled WGS sequence"/>
</dbReference>
<feature type="domain" description="Multidrug resistance protein MdtA-like alpha-helical hairpin" evidence="4">
    <location>
        <begin position="98"/>
        <end position="167"/>
    </location>
</feature>
<feature type="chain" id="PRO_5015145359" evidence="3">
    <location>
        <begin position="25"/>
        <end position="377"/>
    </location>
</feature>
<feature type="signal peptide" evidence="3">
    <location>
        <begin position="1"/>
        <end position="24"/>
    </location>
</feature>
<dbReference type="Pfam" id="PF25876">
    <property type="entry name" value="HH_MFP_RND"/>
    <property type="match status" value="1"/>
</dbReference>
<feature type="domain" description="Multidrug resistance protein MdtA-like C-terminal permuted SH3" evidence="7">
    <location>
        <begin position="299"/>
        <end position="359"/>
    </location>
</feature>
<dbReference type="GO" id="GO:0005886">
    <property type="term" value="C:plasma membrane"/>
    <property type="evidence" value="ECO:0007669"/>
    <property type="project" value="TreeGrafter"/>
</dbReference>
<evidence type="ECO:0000256" key="3">
    <source>
        <dbReference type="SAM" id="SignalP"/>
    </source>
</evidence>
<dbReference type="RefSeq" id="WP_243403746.1">
    <property type="nucleotide sequence ID" value="NZ_PYGJ01000019.1"/>
</dbReference>
<comment type="subcellular location">
    <subcellularLocation>
        <location evidence="1">Cell envelope</location>
    </subcellularLocation>
</comment>
<dbReference type="AlphaFoldDB" id="A0A2P8F6E5"/>
<dbReference type="InterPro" id="IPR058626">
    <property type="entry name" value="MdtA-like_b-barrel"/>
</dbReference>
<comment type="similarity">
    <text evidence="2">Belongs to the membrane fusion protein (MFP) (TC 8.A.1) family.</text>
</comment>
<accession>A0A2P8F6E5</accession>
<dbReference type="InterPro" id="IPR006143">
    <property type="entry name" value="RND_pump_MFP"/>
</dbReference>
<dbReference type="Gene3D" id="1.10.287.470">
    <property type="entry name" value="Helix hairpin bin"/>
    <property type="match status" value="1"/>
</dbReference>
<reference evidence="8 9" key="1">
    <citation type="submission" date="2018-03" db="EMBL/GenBank/DDBJ databases">
        <title>Genomic Encyclopedia of Archaeal and Bacterial Type Strains, Phase II (KMG-II): from individual species to whole genera.</title>
        <authorList>
            <person name="Goeker M."/>
        </authorList>
    </citation>
    <scope>NUCLEOTIDE SEQUENCE [LARGE SCALE GENOMIC DNA]</scope>
    <source>
        <strain evidence="8 9">DSM 100673</strain>
    </source>
</reference>
<name>A0A2P8F6E5_9RHOB</name>
<dbReference type="InterPro" id="IPR058625">
    <property type="entry name" value="MdtA-like_BSH"/>
</dbReference>
<dbReference type="PANTHER" id="PTHR30158:SF3">
    <property type="entry name" value="MULTIDRUG EFFLUX PUMP SUBUNIT ACRA-RELATED"/>
    <property type="match status" value="1"/>
</dbReference>
<evidence type="ECO:0000259" key="6">
    <source>
        <dbReference type="Pfam" id="PF25944"/>
    </source>
</evidence>
<gene>
    <name evidence="8" type="ORF">CLV88_11966</name>
</gene>
<feature type="domain" description="Multidrug resistance protein MdtA-like beta-barrel" evidence="6">
    <location>
        <begin position="203"/>
        <end position="294"/>
    </location>
</feature>
<comment type="caution">
    <text evidence="8">The sequence shown here is derived from an EMBL/GenBank/DDBJ whole genome shotgun (WGS) entry which is preliminary data.</text>
</comment>
<dbReference type="InterPro" id="IPR058627">
    <property type="entry name" value="MdtA-like_C"/>
</dbReference>
<evidence type="ECO:0000259" key="4">
    <source>
        <dbReference type="Pfam" id="PF25876"/>
    </source>
</evidence>
<dbReference type="GO" id="GO:0030313">
    <property type="term" value="C:cell envelope"/>
    <property type="evidence" value="ECO:0007669"/>
    <property type="project" value="UniProtKB-SubCell"/>
</dbReference>
<dbReference type="GO" id="GO:0046677">
    <property type="term" value="P:response to antibiotic"/>
    <property type="evidence" value="ECO:0007669"/>
    <property type="project" value="TreeGrafter"/>
</dbReference>
<dbReference type="GO" id="GO:0022857">
    <property type="term" value="F:transmembrane transporter activity"/>
    <property type="evidence" value="ECO:0007669"/>
    <property type="project" value="InterPro"/>
</dbReference>
<dbReference type="EMBL" id="PYGJ01000019">
    <property type="protein sequence ID" value="PSL17294.1"/>
    <property type="molecule type" value="Genomic_DNA"/>
</dbReference>